<dbReference type="InParanoid" id="A0A2K1IUQ5"/>
<evidence type="ECO:0000313" key="1">
    <source>
        <dbReference type="EMBL" id="PNR33000.1"/>
    </source>
</evidence>
<evidence type="ECO:0000313" key="2">
    <source>
        <dbReference type="EnsemblPlants" id="Pp3c20_9341V3.1"/>
    </source>
</evidence>
<proteinExistence type="predicted"/>
<reference evidence="1 3" key="1">
    <citation type="journal article" date="2008" name="Science">
        <title>The Physcomitrella genome reveals evolutionary insights into the conquest of land by plants.</title>
        <authorList>
            <person name="Rensing S."/>
            <person name="Lang D."/>
            <person name="Zimmer A."/>
            <person name="Terry A."/>
            <person name="Salamov A."/>
            <person name="Shapiro H."/>
            <person name="Nishiyama T."/>
            <person name="Perroud P.-F."/>
            <person name="Lindquist E."/>
            <person name="Kamisugi Y."/>
            <person name="Tanahashi T."/>
            <person name="Sakakibara K."/>
            <person name="Fujita T."/>
            <person name="Oishi K."/>
            <person name="Shin-I T."/>
            <person name="Kuroki Y."/>
            <person name="Toyoda A."/>
            <person name="Suzuki Y."/>
            <person name="Hashimoto A."/>
            <person name="Yamaguchi K."/>
            <person name="Sugano A."/>
            <person name="Kohara Y."/>
            <person name="Fujiyama A."/>
            <person name="Anterola A."/>
            <person name="Aoki S."/>
            <person name="Ashton N."/>
            <person name="Barbazuk W.B."/>
            <person name="Barker E."/>
            <person name="Bennetzen J."/>
            <person name="Bezanilla M."/>
            <person name="Blankenship R."/>
            <person name="Cho S.H."/>
            <person name="Dutcher S."/>
            <person name="Estelle M."/>
            <person name="Fawcett J.A."/>
            <person name="Gundlach H."/>
            <person name="Hanada K."/>
            <person name="Heyl A."/>
            <person name="Hicks K.A."/>
            <person name="Hugh J."/>
            <person name="Lohr M."/>
            <person name="Mayer K."/>
            <person name="Melkozernov A."/>
            <person name="Murata T."/>
            <person name="Nelson D."/>
            <person name="Pils B."/>
            <person name="Prigge M."/>
            <person name="Reiss B."/>
            <person name="Renner T."/>
            <person name="Rombauts S."/>
            <person name="Rushton P."/>
            <person name="Sanderfoot A."/>
            <person name="Schween G."/>
            <person name="Shiu S.-H."/>
            <person name="Stueber K."/>
            <person name="Theodoulou F.L."/>
            <person name="Tu H."/>
            <person name="Van de Peer Y."/>
            <person name="Verrier P.J."/>
            <person name="Waters E."/>
            <person name="Wood A."/>
            <person name="Yang L."/>
            <person name="Cove D."/>
            <person name="Cuming A."/>
            <person name="Hasebe M."/>
            <person name="Lucas S."/>
            <person name="Mishler D.B."/>
            <person name="Reski R."/>
            <person name="Grigoriev I."/>
            <person name="Quatrano R.S."/>
            <person name="Boore J.L."/>
        </authorList>
    </citation>
    <scope>NUCLEOTIDE SEQUENCE [LARGE SCALE GENOMIC DNA]</scope>
    <source>
        <strain evidence="2 3">cv. Gransden 2004</strain>
    </source>
</reference>
<gene>
    <name evidence="1" type="ORF">PHYPA_024943</name>
</gene>
<dbReference type="EnsemblPlants" id="Pp3c20_9341V3.1">
    <property type="protein sequence ID" value="Pp3c20_9341V3.1"/>
    <property type="gene ID" value="Pp3c20_9341"/>
</dbReference>
<reference evidence="2" key="3">
    <citation type="submission" date="2020-12" db="UniProtKB">
        <authorList>
            <consortium name="EnsemblPlants"/>
        </authorList>
    </citation>
    <scope>IDENTIFICATION</scope>
</reference>
<accession>A0A2K1IUQ5</accession>
<dbReference type="AlphaFoldDB" id="A0A2K1IUQ5"/>
<organism evidence="1">
    <name type="scientific">Physcomitrium patens</name>
    <name type="common">Spreading-leaved earth moss</name>
    <name type="synonym">Physcomitrella patens</name>
    <dbReference type="NCBI Taxonomy" id="3218"/>
    <lineage>
        <taxon>Eukaryota</taxon>
        <taxon>Viridiplantae</taxon>
        <taxon>Streptophyta</taxon>
        <taxon>Embryophyta</taxon>
        <taxon>Bryophyta</taxon>
        <taxon>Bryophytina</taxon>
        <taxon>Bryopsida</taxon>
        <taxon>Funariidae</taxon>
        <taxon>Funariales</taxon>
        <taxon>Funariaceae</taxon>
        <taxon>Physcomitrium</taxon>
    </lineage>
</organism>
<reference evidence="1 3" key="2">
    <citation type="journal article" date="2018" name="Plant J.">
        <title>The Physcomitrella patens chromosome-scale assembly reveals moss genome structure and evolution.</title>
        <authorList>
            <person name="Lang D."/>
            <person name="Ullrich K.K."/>
            <person name="Murat F."/>
            <person name="Fuchs J."/>
            <person name="Jenkins J."/>
            <person name="Haas F.B."/>
            <person name="Piednoel M."/>
            <person name="Gundlach H."/>
            <person name="Van Bel M."/>
            <person name="Meyberg R."/>
            <person name="Vives C."/>
            <person name="Morata J."/>
            <person name="Symeonidi A."/>
            <person name="Hiss M."/>
            <person name="Muchero W."/>
            <person name="Kamisugi Y."/>
            <person name="Saleh O."/>
            <person name="Blanc G."/>
            <person name="Decker E.L."/>
            <person name="van Gessel N."/>
            <person name="Grimwood J."/>
            <person name="Hayes R.D."/>
            <person name="Graham S.W."/>
            <person name="Gunter L.E."/>
            <person name="McDaniel S.F."/>
            <person name="Hoernstein S.N.W."/>
            <person name="Larsson A."/>
            <person name="Li F.W."/>
            <person name="Perroud P.F."/>
            <person name="Phillips J."/>
            <person name="Ranjan P."/>
            <person name="Rokshar D.S."/>
            <person name="Rothfels C.J."/>
            <person name="Schneider L."/>
            <person name="Shu S."/>
            <person name="Stevenson D.W."/>
            <person name="Thummler F."/>
            <person name="Tillich M."/>
            <person name="Villarreal Aguilar J.C."/>
            <person name="Widiez T."/>
            <person name="Wong G.K."/>
            <person name="Wymore A."/>
            <person name="Zhang Y."/>
            <person name="Zimmer A.D."/>
            <person name="Quatrano R.S."/>
            <person name="Mayer K.F.X."/>
            <person name="Goodstein D."/>
            <person name="Casacuberta J.M."/>
            <person name="Vandepoele K."/>
            <person name="Reski R."/>
            <person name="Cuming A.C."/>
            <person name="Tuskan G.A."/>
            <person name="Maumus F."/>
            <person name="Salse J."/>
            <person name="Schmutz J."/>
            <person name="Rensing S.A."/>
        </authorList>
    </citation>
    <scope>NUCLEOTIDE SEQUENCE [LARGE SCALE GENOMIC DNA]</scope>
    <source>
        <strain evidence="2 3">cv. Gransden 2004</strain>
    </source>
</reference>
<dbReference type="Gramene" id="Pp3c20_9341V3.1">
    <property type="protein sequence ID" value="Pp3c20_9341V3.1"/>
    <property type="gene ID" value="Pp3c20_9341"/>
</dbReference>
<sequence length="93" mass="10528">MTSMSYSKQRRYYENLGRQGFNFGRGLEFGNNFTRVTEEKTRHHVFYSSKRNSADDLKVIGGPKGKTQIANSDAIVYKAIQQPTILATFSASL</sequence>
<name>A0A2K1IUQ5_PHYPA</name>
<protein>
    <submittedName>
        <fullName evidence="1 2">Uncharacterized protein</fullName>
    </submittedName>
</protein>
<keyword evidence="3" id="KW-1185">Reference proteome</keyword>
<evidence type="ECO:0000313" key="3">
    <source>
        <dbReference type="Proteomes" id="UP000006727"/>
    </source>
</evidence>
<dbReference type="EMBL" id="ABEU02000020">
    <property type="protein sequence ID" value="PNR33000.1"/>
    <property type="molecule type" value="Genomic_DNA"/>
</dbReference>
<dbReference type="Proteomes" id="UP000006727">
    <property type="component" value="Chromosome 20"/>
</dbReference>